<dbReference type="AlphaFoldDB" id="A0A251MUI7"/>
<reference evidence="1 2" key="1">
    <citation type="journal article" date="2013" name="Nat. Genet.">
        <title>The high-quality draft genome of peach (Prunus persica) identifies unique patterns of genetic diversity, domestication and genome evolution.</title>
        <authorList>
            <consortium name="International Peach Genome Initiative"/>
            <person name="Verde I."/>
            <person name="Abbott A.G."/>
            <person name="Scalabrin S."/>
            <person name="Jung S."/>
            <person name="Shu S."/>
            <person name="Marroni F."/>
            <person name="Zhebentyayeva T."/>
            <person name="Dettori M.T."/>
            <person name="Grimwood J."/>
            <person name="Cattonaro F."/>
            <person name="Zuccolo A."/>
            <person name="Rossini L."/>
            <person name="Jenkins J."/>
            <person name="Vendramin E."/>
            <person name="Meisel L.A."/>
            <person name="Decroocq V."/>
            <person name="Sosinski B."/>
            <person name="Prochnik S."/>
            <person name="Mitros T."/>
            <person name="Policriti A."/>
            <person name="Cipriani G."/>
            <person name="Dondini L."/>
            <person name="Ficklin S."/>
            <person name="Goodstein D.M."/>
            <person name="Xuan P."/>
            <person name="Del Fabbro C."/>
            <person name="Aramini V."/>
            <person name="Copetti D."/>
            <person name="Gonzalez S."/>
            <person name="Horner D.S."/>
            <person name="Falchi R."/>
            <person name="Lucas S."/>
            <person name="Mica E."/>
            <person name="Maldonado J."/>
            <person name="Lazzari B."/>
            <person name="Bielenberg D."/>
            <person name="Pirona R."/>
            <person name="Miculan M."/>
            <person name="Barakat A."/>
            <person name="Testolin R."/>
            <person name="Stella A."/>
            <person name="Tartarini S."/>
            <person name="Tonutti P."/>
            <person name="Arus P."/>
            <person name="Orellana A."/>
            <person name="Wells C."/>
            <person name="Main D."/>
            <person name="Vizzotto G."/>
            <person name="Silva H."/>
            <person name="Salamini F."/>
            <person name="Schmutz J."/>
            <person name="Morgante M."/>
            <person name="Rokhsar D.S."/>
        </authorList>
    </citation>
    <scope>NUCLEOTIDE SEQUENCE [LARGE SCALE GENOMIC DNA]</scope>
    <source>
        <strain evidence="2">cv. Nemared</strain>
    </source>
</reference>
<dbReference type="Proteomes" id="UP000006882">
    <property type="component" value="Chromosome G8"/>
</dbReference>
<dbReference type="EMBL" id="CM007658">
    <property type="protein sequence ID" value="ONH89714.1"/>
    <property type="molecule type" value="Genomic_DNA"/>
</dbReference>
<accession>A0A251MUI7</accession>
<protein>
    <submittedName>
        <fullName evidence="1">Uncharacterized protein</fullName>
    </submittedName>
</protein>
<organism evidence="1 2">
    <name type="scientific">Prunus persica</name>
    <name type="common">Peach</name>
    <name type="synonym">Amygdalus persica</name>
    <dbReference type="NCBI Taxonomy" id="3760"/>
    <lineage>
        <taxon>Eukaryota</taxon>
        <taxon>Viridiplantae</taxon>
        <taxon>Streptophyta</taxon>
        <taxon>Embryophyta</taxon>
        <taxon>Tracheophyta</taxon>
        <taxon>Spermatophyta</taxon>
        <taxon>Magnoliopsida</taxon>
        <taxon>eudicotyledons</taxon>
        <taxon>Gunneridae</taxon>
        <taxon>Pentapetalae</taxon>
        <taxon>rosids</taxon>
        <taxon>fabids</taxon>
        <taxon>Rosales</taxon>
        <taxon>Rosaceae</taxon>
        <taxon>Amygdaloideae</taxon>
        <taxon>Amygdaleae</taxon>
        <taxon>Prunus</taxon>
    </lineage>
</organism>
<sequence length="97" mass="11278">MMLWINQMKSLVMHLHSKKAQSLIVVVMVICNCQMTRTVLKAAMMMILSVKVMDIVKEAEARQGHDDDDTYVANDEYNGCNYDNEYNYDDECDFDEL</sequence>
<dbReference type="Gramene" id="ONH89714">
    <property type="protein sequence ID" value="ONH89714"/>
    <property type="gene ID" value="PRUPE_8G011600"/>
</dbReference>
<proteinExistence type="predicted"/>
<gene>
    <name evidence="1" type="ORF">PRUPE_8G011600</name>
</gene>
<evidence type="ECO:0000313" key="2">
    <source>
        <dbReference type="Proteomes" id="UP000006882"/>
    </source>
</evidence>
<name>A0A251MUI7_PRUPE</name>
<evidence type="ECO:0000313" key="1">
    <source>
        <dbReference type="EMBL" id="ONH89714.1"/>
    </source>
</evidence>
<keyword evidence="2" id="KW-1185">Reference proteome</keyword>